<reference evidence="1 2" key="1">
    <citation type="submission" date="2020-05" db="EMBL/GenBank/DDBJ databases">
        <title>Identification and distribution of gene clusters putatively required for synthesis of sphingolipid metabolism inhibitors in phylogenetically diverse species of the filamentous fungus Fusarium.</title>
        <authorList>
            <person name="Kim H.-S."/>
            <person name="Busman M."/>
            <person name="Brown D.W."/>
            <person name="Divon H."/>
            <person name="Uhlig S."/>
            <person name="Proctor R.H."/>
        </authorList>
    </citation>
    <scope>NUCLEOTIDE SEQUENCE [LARGE SCALE GENOMIC DNA]</scope>
    <source>
        <strain evidence="1 2">NRRL 25211</strain>
    </source>
</reference>
<evidence type="ECO:0000313" key="1">
    <source>
        <dbReference type="EMBL" id="KAF5572495.1"/>
    </source>
</evidence>
<name>A0A8H5KIB0_9HYPO</name>
<comment type="caution">
    <text evidence="1">The sequence shown here is derived from an EMBL/GenBank/DDBJ whole genome shotgun (WGS) entry which is preliminary data.</text>
</comment>
<organism evidence="1 2">
    <name type="scientific">Fusarium pseudoanthophilum</name>
    <dbReference type="NCBI Taxonomy" id="48495"/>
    <lineage>
        <taxon>Eukaryota</taxon>
        <taxon>Fungi</taxon>
        <taxon>Dikarya</taxon>
        <taxon>Ascomycota</taxon>
        <taxon>Pezizomycotina</taxon>
        <taxon>Sordariomycetes</taxon>
        <taxon>Hypocreomycetidae</taxon>
        <taxon>Hypocreales</taxon>
        <taxon>Nectriaceae</taxon>
        <taxon>Fusarium</taxon>
        <taxon>Fusarium fujikuroi species complex</taxon>
    </lineage>
</organism>
<gene>
    <name evidence="1" type="ORF">FPANT_13035</name>
</gene>
<evidence type="ECO:0000313" key="2">
    <source>
        <dbReference type="Proteomes" id="UP000544095"/>
    </source>
</evidence>
<dbReference type="EMBL" id="JAAOAR010000913">
    <property type="protein sequence ID" value="KAF5572495.1"/>
    <property type="molecule type" value="Genomic_DNA"/>
</dbReference>
<proteinExistence type="predicted"/>
<dbReference type="AlphaFoldDB" id="A0A8H5KIB0"/>
<dbReference type="Proteomes" id="UP000544095">
    <property type="component" value="Unassembled WGS sequence"/>
</dbReference>
<sequence length="156" mass="16711">MLGRQSSELPVSDRVLVDADLILRVRNAVSDSPGREDALEAVSPGGLASILSKKPAMTTALGCLDMDISVVLIDVTINLTSSKSTSHPLLAPRTKEAISAGGTNTLLALLDVCRKMAVNTSAITLHVLAFYARLDDYTTDFGYVFDRVVACWPLFD</sequence>
<accession>A0A8H5KIB0</accession>
<keyword evidence="2" id="KW-1185">Reference proteome</keyword>
<protein>
    <submittedName>
        <fullName evidence="1">Uncharacterized protein</fullName>
    </submittedName>
</protein>